<feature type="region of interest" description="Disordered" evidence="1">
    <location>
        <begin position="259"/>
        <end position="280"/>
    </location>
</feature>
<dbReference type="SUPFAM" id="SSF53335">
    <property type="entry name" value="S-adenosyl-L-methionine-dependent methyltransferases"/>
    <property type="match status" value="1"/>
</dbReference>
<keyword evidence="2" id="KW-0489">Methyltransferase</keyword>
<organism evidence="2 3">
    <name type="scientific">Cryptosporangium aurantiacum</name>
    <dbReference type="NCBI Taxonomy" id="134849"/>
    <lineage>
        <taxon>Bacteria</taxon>
        <taxon>Bacillati</taxon>
        <taxon>Actinomycetota</taxon>
        <taxon>Actinomycetes</taxon>
        <taxon>Cryptosporangiales</taxon>
        <taxon>Cryptosporangiaceae</taxon>
        <taxon>Cryptosporangium</taxon>
    </lineage>
</organism>
<dbReference type="Gene3D" id="3.40.50.150">
    <property type="entry name" value="Vaccinia Virus protein VP39"/>
    <property type="match status" value="1"/>
</dbReference>
<accession>A0A1M7RAX1</accession>
<dbReference type="STRING" id="134849.SAMN05443668_109166"/>
<dbReference type="PIRSF" id="PIRSF017393">
    <property type="entry name" value="MTase_SAV2177"/>
    <property type="match status" value="1"/>
</dbReference>
<dbReference type="InterPro" id="IPR006764">
    <property type="entry name" value="SAM_dep_MeTrfase_SAV2177_type"/>
</dbReference>
<dbReference type="GO" id="GO:0008168">
    <property type="term" value="F:methyltransferase activity"/>
    <property type="evidence" value="ECO:0007669"/>
    <property type="project" value="UniProtKB-KW"/>
</dbReference>
<dbReference type="EMBL" id="FRCS01000009">
    <property type="protein sequence ID" value="SHN43434.1"/>
    <property type="molecule type" value="Genomic_DNA"/>
</dbReference>
<keyword evidence="3" id="KW-1185">Reference proteome</keyword>
<keyword evidence="2" id="KW-0808">Transferase</keyword>
<dbReference type="Pfam" id="PF04672">
    <property type="entry name" value="Methyltransf_19"/>
    <property type="match status" value="1"/>
</dbReference>
<dbReference type="GO" id="GO:0032259">
    <property type="term" value="P:methylation"/>
    <property type="evidence" value="ECO:0007669"/>
    <property type="project" value="UniProtKB-KW"/>
</dbReference>
<reference evidence="2 3" key="1">
    <citation type="submission" date="2016-11" db="EMBL/GenBank/DDBJ databases">
        <authorList>
            <person name="Jaros S."/>
            <person name="Januszkiewicz K."/>
            <person name="Wedrychowicz H."/>
        </authorList>
    </citation>
    <scope>NUCLEOTIDE SEQUENCE [LARGE SCALE GENOMIC DNA]</scope>
    <source>
        <strain evidence="2 3">DSM 46144</strain>
    </source>
</reference>
<dbReference type="InterPro" id="IPR029063">
    <property type="entry name" value="SAM-dependent_MTases_sf"/>
</dbReference>
<evidence type="ECO:0000313" key="2">
    <source>
        <dbReference type="EMBL" id="SHN43434.1"/>
    </source>
</evidence>
<dbReference type="AlphaFoldDB" id="A0A1M7RAX1"/>
<proteinExistence type="predicted"/>
<name>A0A1M7RAX1_9ACTN</name>
<sequence>MTSSTPEWMRPNPDAIARASTVDLHTDRPHTARIYDFVLGGKDNFPADRAAAEGMLAEWPSLRVAMRENRKFMHRVTRYLVEEAGIRQFLDVGTGIPTSPNLHEIAQAVAPESRVVYVDNDPIVLAHARALLTSTDEGATAYLDADMRNPAAIMESAEVAATLDLTRPIALSVIAVIQFVPDEVAYDLVARLLEPLPSGSYLALSAVTTDTDPGAARVVAQYNARGIFMQARTKAQTAKFFEGLELVDPGVQLVQHWRPDDTPTTADNESGVYAGLARKP</sequence>
<evidence type="ECO:0000313" key="3">
    <source>
        <dbReference type="Proteomes" id="UP000184440"/>
    </source>
</evidence>
<protein>
    <submittedName>
        <fullName evidence="2">S-adenosyl methyltransferase</fullName>
    </submittedName>
</protein>
<gene>
    <name evidence="2" type="ORF">SAMN05443668_109166</name>
</gene>
<dbReference type="Proteomes" id="UP000184440">
    <property type="component" value="Unassembled WGS sequence"/>
</dbReference>
<evidence type="ECO:0000256" key="1">
    <source>
        <dbReference type="SAM" id="MobiDB-lite"/>
    </source>
</evidence>